<reference evidence="1 2" key="1">
    <citation type="submission" date="2014-03" db="EMBL/GenBank/DDBJ databases">
        <title>The genome of Kluyveromyces dobzhanskii.</title>
        <authorList>
            <person name="Nystedt B."/>
            <person name="Astrom S."/>
        </authorList>
    </citation>
    <scope>NUCLEOTIDE SEQUENCE [LARGE SCALE GENOMIC DNA]</scope>
    <source>
        <strain evidence="1 2">CBS 2104</strain>
    </source>
</reference>
<dbReference type="GO" id="GO:0005737">
    <property type="term" value="C:cytoplasm"/>
    <property type="evidence" value="ECO:0007669"/>
    <property type="project" value="TreeGrafter"/>
</dbReference>
<comment type="caution">
    <text evidence="1">The sequence shown here is derived from an EMBL/GenBank/DDBJ whole genome shotgun (WGS) entry which is preliminary data.</text>
</comment>
<proteinExistence type="predicted"/>
<evidence type="ECO:0000313" key="1">
    <source>
        <dbReference type="EMBL" id="CDO96491.1"/>
    </source>
</evidence>
<accession>A0A0A8LC29</accession>
<gene>
    <name evidence="1" type="ORF">KLDO_g4694</name>
</gene>
<evidence type="ECO:0000313" key="2">
    <source>
        <dbReference type="Proteomes" id="UP000031516"/>
    </source>
</evidence>
<organism evidence="1 2">
    <name type="scientific">Kluyveromyces dobzhanskii CBS 2104</name>
    <dbReference type="NCBI Taxonomy" id="1427455"/>
    <lineage>
        <taxon>Eukaryota</taxon>
        <taxon>Fungi</taxon>
        <taxon>Dikarya</taxon>
        <taxon>Ascomycota</taxon>
        <taxon>Saccharomycotina</taxon>
        <taxon>Saccharomycetes</taxon>
        <taxon>Saccharomycetales</taxon>
        <taxon>Saccharomycetaceae</taxon>
        <taxon>Kluyveromyces</taxon>
    </lineage>
</organism>
<keyword evidence="2" id="KW-1185">Reference proteome</keyword>
<sequence>MDQLVCLIIGDTPSTLLLSWKLNLSKCFIILVSDFLTSDTRITWKVGKSCSHTYKPNIIVRDLDNLFDFYTSNKIDIIIVSSQSISQFTSQLKSVEKFIHDNIVIVINSDFAVELELFSLSIYPTITAISVLVDVEIREISKGSYLVATDPRSVKFGITYNCDTRDKVLKKNVKRFECSLKQKQSSLKSMMDHLEKMNLGSIVAIPPKKNSFGLLVWEGLIPKISLNLLSIVFGKVSYDEILESSSSKRVFQQLVRELTEICYKQTNGGTINDFAVRNDNVNPEYFLLLQRLKNRQNELERAIGSEQPGHLNLNYEAYCFYYKIEFPCALMLEQCIGIAEKYGCENSSLTFLSSLYSNLVSLTDMQIRNHMKLDCNTQDEDSHIEASKMTKRRTSKVKLKSKIQASERKLIMTTKWDIKSSEMLLPQDVQELYLGCNSMSFTSPLDPKVVDIQLDTTTDYLQERSYSEECSDESVSFEPHNNLSQRSMVKLASNPNLQENDNIDSSLTLPLFKGFKNTTHRPMTTGRLEMTDLEWQLRHSNAELPRQMLLATKQELKDNGAIRHQSLAGQYWKLIKQQHINNGQLTRPMTSQEDILRFHCETLTKAQVHLSTTSNRYGDLDFSGTVFENWKQRRGALYRLLSDR</sequence>
<dbReference type="OrthoDB" id="4068630at2759"/>
<dbReference type="PANTHER" id="PTHR21708:SF34">
    <property type="entry name" value="OUTER SPORE WALL PROTEIN 2"/>
    <property type="match status" value="1"/>
</dbReference>
<protein>
    <submittedName>
        <fullName evidence="1">WGS project CCBQ000000000 data, contig 00058</fullName>
    </submittedName>
</protein>
<dbReference type="PANTHER" id="PTHR21708">
    <property type="entry name" value="PROBABLE 2-DEHYDROPANTOATE 2-REDUCTASE"/>
    <property type="match status" value="1"/>
</dbReference>
<dbReference type="AlphaFoldDB" id="A0A0A8LC29"/>
<dbReference type="InterPro" id="IPR051402">
    <property type="entry name" value="KPR-Related"/>
</dbReference>
<dbReference type="EMBL" id="CCBQ010000047">
    <property type="protein sequence ID" value="CDO96491.1"/>
    <property type="molecule type" value="Genomic_DNA"/>
</dbReference>
<name>A0A0A8LC29_9SACH</name>
<dbReference type="Proteomes" id="UP000031516">
    <property type="component" value="Unassembled WGS sequence"/>
</dbReference>